<dbReference type="Proteomes" id="UP001596226">
    <property type="component" value="Unassembled WGS sequence"/>
</dbReference>
<organism evidence="2 3">
    <name type="scientific">Micromonospora vulcania</name>
    <dbReference type="NCBI Taxonomy" id="1441873"/>
    <lineage>
        <taxon>Bacteria</taxon>
        <taxon>Bacillati</taxon>
        <taxon>Actinomycetota</taxon>
        <taxon>Actinomycetes</taxon>
        <taxon>Micromonosporales</taxon>
        <taxon>Micromonosporaceae</taxon>
        <taxon>Micromonospora</taxon>
    </lineage>
</organism>
<name>A0ABW1H5R6_9ACTN</name>
<sequence>MAKPPGTPKPHGDTDSSGSPRRVPSGDAQSLSHAQDITGQAANLGRPPSQRALPPGSTSRTLSQIRNTKDKRKRWQRAEEYVREMYGGGSESHYPVATNSDPDFPVSTTGGRKVDVPVESNGRTVAVEVKMYQQYRTVEVAPGQNVTHQVEVPLSSHIREQINKDVALRRSDPNYDPRWAFLNAGPSQELRDYLAKAGIIFLEYH</sequence>
<feature type="region of interest" description="Disordered" evidence="1">
    <location>
        <begin position="1"/>
        <end position="75"/>
    </location>
</feature>
<comment type="caution">
    <text evidence="2">The sequence shown here is derived from an EMBL/GenBank/DDBJ whole genome shotgun (WGS) entry which is preliminary data.</text>
</comment>
<evidence type="ECO:0000313" key="2">
    <source>
        <dbReference type="EMBL" id="MFC5924258.1"/>
    </source>
</evidence>
<proteinExistence type="predicted"/>
<dbReference type="RefSeq" id="WP_377510571.1">
    <property type="nucleotide sequence ID" value="NZ_JBHSQS010000006.1"/>
</dbReference>
<evidence type="ECO:0000313" key="3">
    <source>
        <dbReference type="Proteomes" id="UP001596226"/>
    </source>
</evidence>
<evidence type="ECO:0000256" key="1">
    <source>
        <dbReference type="SAM" id="MobiDB-lite"/>
    </source>
</evidence>
<evidence type="ECO:0008006" key="4">
    <source>
        <dbReference type="Google" id="ProtNLM"/>
    </source>
</evidence>
<feature type="compositionally biased region" description="Polar residues" evidence="1">
    <location>
        <begin position="56"/>
        <end position="66"/>
    </location>
</feature>
<dbReference type="EMBL" id="JBHSQS010000006">
    <property type="protein sequence ID" value="MFC5924258.1"/>
    <property type="molecule type" value="Genomic_DNA"/>
</dbReference>
<reference evidence="3" key="1">
    <citation type="journal article" date="2019" name="Int. J. Syst. Evol. Microbiol.">
        <title>The Global Catalogue of Microorganisms (GCM) 10K type strain sequencing project: providing services to taxonomists for standard genome sequencing and annotation.</title>
        <authorList>
            <consortium name="The Broad Institute Genomics Platform"/>
            <consortium name="The Broad Institute Genome Sequencing Center for Infectious Disease"/>
            <person name="Wu L."/>
            <person name="Ma J."/>
        </authorList>
    </citation>
    <scope>NUCLEOTIDE SEQUENCE [LARGE SCALE GENOMIC DNA]</scope>
    <source>
        <strain evidence="3">CGMCC 4.7144</strain>
    </source>
</reference>
<protein>
    <recommendedName>
        <fullName evidence="4">Tox-REase-7 domain-containing protein</fullName>
    </recommendedName>
</protein>
<gene>
    <name evidence="2" type="ORF">ACFQGL_12975</name>
</gene>
<feature type="compositionally biased region" description="Polar residues" evidence="1">
    <location>
        <begin position="27"/>
        <end position="41"/>
    </location>
</feature>
<keyword evidence="3" id="KW-1185">Reference proteome</keyword>
<accession>A0ABW1H5R6</accession>